<feature type="compositionally biased region" description="Basic and acidic residues" evidence="1">
    <location>
        <begin position="632"/>
        <end position="646"/>
    </location>
</feature>
<dbReference type="Proteomes" id="UP000799750">
    <property type="component" value="Unassembled WGS sequence"/>
</dbReference>
<accession>A0A6A6REH5</accession>
<feature type="compositionally biased region" description="Polar residues" evidence="1">
    <location>
        <begin position="600"/>
        <end position="610"/>
    </location>
</feature>
<feature type="compositionally biased region" description="Polar residues" evidence="1">
    <location>
        <begin position="1"/>
        <end position="20"/>
    </location>
</feature>
<feature type="compositionally biased region" description="Polar residues" evidence="1">
    <location>
        <begin position="128"/>
        <end position="140"/>
    </location>
</feature>
<keyword evidence="3" id="KW-1185">Reference proteome</keyword>
<feature type="compositionally biased region" description="Basic and acidic residues" evidence="1">
    <location>
        <begin position="161"/>
        <end position="171"/>
    </location>
</feature>
<feature type="compositionally biased region" description="Basic and acidic residues" evidence="1">
    <location>
        <begin position="665"/>
        <end position="674"/>
    </location>
</feature>
<name>A0A6A6REH5_9PEZI</name>
<feature type="compositionally biased region" description="Polar residues" evidence="1">
    <location>
        <begin position="424"/>
        <end position="439"/>
    </location>
</feature>
<feature type="compositionally biased region" description="Low complexity" evidence="1">
    <location>
        <begin position="173"/>
        <end position="193"/>
    </location>
</feature>
<evidence type="ECO:0000313" key="3">
    <source>
        <dbReference type="Proteomes" id="UP000799750"/>
    </source>
</evidence>
<dbReference type="AlphaFoldDB" id="A0A6A6REH5"/>
<feature type="compositionally biased region" description="Polar residues" evidence="1">
    <location>
        <begin position="261"/>
        <end position="281"/>
    </location>
</feature>
<proteinExistence type="predicted"/>
<feature type="compositionally biased region" description="Basic and acidic residues" evidence="1">
    <location>
        <begin position="390"/>
        <end position="406"/>
    </location>
</feature>
<protein>
    <submittedName>
        <fullName evidence="2">Uncharacterized protein</fullName>
    </submittedName>
</protein>
<feature type="region of interest" description="Disordered" evidence="1">
    <location>
        <begin position="1"/>
        <end position="216"/>
    </location>
</feature>
<organism evidence="2 3">
    <name type="scientific">Lophium mytilinum</name>
    <dbReference type="NCBI Taxonomy" id="390894"/>
    <lineage>
        <taxon>Eukaryota</taxon>
        <taxon>Fungi</taxon>
        <taxon>Dikarya</taxon>
        <taxon>Ascomycota</taxon>
        <taxon>Pezizomycotina</taxon>
        <taxon>Dothideomycetes</taxon>
        <taxon>Pleosporomycetidae</taxon>
        <taxon>Mytilinidiales</taxon>
        <taxon>Mytilinidiaceae</taxon>
        <taxon>Lophium</taxon>
    </lineage>
</organism>
<evidence type="ECO:0000313" key="2">
    <source>
        <dbReference type="EMBL" id="KAF2501867.1"/>
    </source>
</evidence>
<sequence>MGDNSTSTSHPPASWVTSRQLRSKSRNTPEEFSQRDVSIFHTPPDSVATGQFCPTRGFACKAGSQGAPGRTQISVSEPESRVNPAIPSSPPEPASQANQTSSPERIDISDSEEEMEFAVSEVLEVDKVNTQSASRATCTSPHHREARGVPELQVKETPQLEGHRKIQRDLTKPSSSWSPARQRSSGQTTSSTSVIPSTYVEPRGQLNARPIATKNNSVMIDLSSDTNDLMIDEQLNAEINAASQRLPPEVQSPSPDRPKALSTSNHSPTLAPHASSSNPSSLVKRKAADLPTGVNSSKKPRSVGLGLPRDSDMANGDNKAPPMTIREQRRQKLNSYSTTSPIHAEEHLLPSPRFGTNRRESNRLVDKHISTPNHRPSPARALPRSNNTSPRDRPRDSERGLRHDNRSPAVEGGPSKTAAHMSSRPANRSAVTENASTNPGKPPQSPSAVVFSTFSQAYPEYKGTMKQFVGMCKQIQKLEDERKRLPKFLWDDYVIRYEMEFVDYRNECFENGDEPVSYYEFYDSINEHKFKKQVLDPEGLKLVLEQTSTTSNSTAFTLPVRRPPPSPAESSNPKRTRKSLPWQPSSTAPALEGGRPRMSLPSTPSQQPRSKPTPFVAKDKNDRSKLKARTHGRVDEEAHREVRPETYSRAYGQDRPNATTTTHGQADERDLLRGSVDNHEYKDAVEAGDGPTGIEMHEDPDSNFRQFVRAYASLPAVKGRLGEPDSEGFLRPRRAKRIDVMAWPIGFKR</sequence>
<evidence type="ECO:0000256" key="1">
    <source>
        <dbReference type="SAM" id="MobiDB-lite"/>
    </source>
</evidence>
<feature type="region of interest" description="Disordered" evidence="1">
    <location>
        <begin position="233"/>
        <end position="447"/>
    </location>
</feature>
<feature type="region of interest" description="Disordered" evidence="1">
    <location>
        <begin position="551"/>
        <end position="674"/>
    </location>
</feature>
<reference evidence="2" key="1">
    <citation type="journal article" date="2020" name="Stud. Mycol.">
        <title>101 Dothideomycetes genomes: a test case for predicting lifestyles and emergence of pathogens.</title>
        <authorList>
            <person name="Haridas S."/>
            <person name="Albert R."/>
            <person name="Binder M."/>
            <person name="Bloem J."/>
            <person name="Labutti K."/>
            <person name="Salamov A."/>
            <person name="Andreopoulos B."/>
            <person name="Baker S."/>
            <person name="Barry K."/>
            <person name="Bills G."/>
            <person name="Bluhm B."/>
            <person name="Cannon C."/>
            <person name="Castanera R."/>
            <person name="Culley D."/>
            <person name="Daum C."/>
            <person name="Ezra D."/>
            <person name="Gonzalez J."/>
            <person name="Henrissat B."/>
            <person name="Kuo A."/>
            <person name="Liang C."/>
            <person name="Lipzen A."/>
            <person name="Lutzoni F."/>
            <person name="Magnuson J."/>
            <person name="Mondo S."/>
            <person name="Nolan M."/>
            <person name="Ohm R."/>
            <person name="Pangilinan J."/>
            <person name="Park H.-J."/>
            <person name="Ramirez L."/>
            <person name="Alfaro M."/>
            <person name="Sun H."/>
            <person name="Tritt A."/>
            <person name="Yoshinaga Y."/>
            <person name="Zwiers L.-H."/>
            <person name="Turgeon B."/>
            <person name="Goodwin S."/>
            <person name="Spatafora J."/>
            <person name="Crous P."/>
            <person name="Grigoriev I."/>
        </authorList>
    </citation>
    <scope>NUCLEOTIDE SEQUENCE</scope>
    <source>
        <strain evidence="2">CBS 269.34</strain>
    </source>
</reference>
<dbReference type="OrthoDB" id="3538943at2759"/>
<gene>
    <name evidence="2" type="ORF">BU16DRAFT_211130</name>
</gene>
<dbReference type="EMBL" id="MU004182">
    <property type="protein sequence ID" value="KAF2501867.1"/>
    <property type="molecule type" value="Genomic_DNA"/>
</dbReference>
<feature type="compositionally biased region" description="Basic and acidic residues" evidence="1">
    <location>
        <begin position="357"/>
        <end position="369"/>
    </location>
</feature>